<dbReference type="AlphaFoldDB" id="A0A3B0JQN4"/>
<dbReference type="OrthoDB" id="418634at2759"/>
<dbReference type="Proteomes" id="UP000268350">
    <property type="component" value="Unassembled WGS sequence"/>
</dbReference>
<protein>
    <submittedName>
        <fullName evidence="2">Uncharacterized protein</fullName>
    </submittedName>
</protein>
<feature type="region of interest" description="Disordered" evidence="1">
    <location>
        <begin position="141"/>
        <end position="164"/>
    </location>
</feature>
<evidence type="ECO:0000313" key="3">
    <source>
        <dbReference type="Proteomes" id="UP000268350"/>
    </source>
</evidence>
<accession>A0A3B0JQN4</accession>
<organism evidence="2 3">
    <name type="scientific">Drosophila guanche</name>
    <name type="common">Fruit fly</name>
    <dbReference type="NCBI Taxonomy" id="7266"/>
    <lineage>
        <taxon>Eukaryota</taxon>
        <taxon>Metazoa</taxon>
        <taxon>Ecdysozoa</taxon>
        <taxon>Arthropoda</taxon>
        <taxon>Hexapoda</taxon>
        <taxon>Insecta</taxon>
        <taxon>Pterygota</taxon>
        <taxon>Neoptera</taxon>
        <taxon>Endopterygota</taxon>
        <taxon>Diptera</taxon>
        <taxon>Brachycera</taxon>
        <taxon>Muscomorpha</taxon>
        <taxon>Ephydroidea</taxon>
        <taxon>Drosophilidae</taxon>
        <taxon>Drosophila</taxon>
        <taxon>Sophophora</taxon>
    </lineage>
</organism>
<feature type="region of interest" description="Disordered" evidence="1">
    <location>
        <begin position="348"/>
        <end position="399"/>
    </location>
</feature>
<feature type="compositionally biased region" description="Low complexity" evidence="1">
    <location>
        <begin position="294"/>
        <end position="317"/>
    </location>
</feature>
<feature type="compositionally biased region" description="Low complexity" evidence="1">
    <location>
        <begin position="348"/>
        <end position="390"/>
    </location>
</feature>
<feature type="compositionally biased region" description="Pro residues" evidence="1">
    <location>
        <begin position="58"/>
        <end position="68"/>
    </location>
</feature>
<feature type="compositionally biased region" description="Polar residues" evidence="1">
    <location>
        <begin position="141"/>
        <end position="155"/>
    </location>
</feature>
<evidence type="ECO:0000256" key="1">
    <source>
        <dbReference type="SAM" id="MobiDB-lite"/>
    </source>
</evidence>
<name>A0A3B0JQN4_DROGU</name>
<feature type="region of interest" description="Disordered" evidence="1">
    <location>
        <begin position="26"/>
        <end position="88"/>
    </location>
</feature>
<dbReference type="EMBL" id="OUUW01000008">
    <property type="protein sequence ID" value="SPP84425.1"/>
    <property type="molecule type" value="Genomic_DNA"/>
</dbReference>
<keyword evidence="3" id="KW-1185">Reference proteome</keyword>
<evidence type="ECO:0000313" key="2">
    <source>
        <dbReference type="EMBL" id="SPP84425.1"/>
    </source>
</evidence>
<gene>
    <name evidence="2" type="ORF">DGUA_6G017011</name>
</gene>
<feature type="compositionally biased region" description="Low complexity" evidence="1">
    <location>
        <begin position="42"/>
        <end position="57"/>
    </location>
</feature>
<sequence length="399" mass="42725">FPDSPTEMLFPPYIAQPCKFACCRTSTSTSTSVPRYSQNTIRRSSPSSFSQCRSQCQTPPPPRPPPVGFEPTRVYQGQHSQSLAEKPFTRKSYTMVPIIKPSSSMPSGLAAAHPAAPSIGGVSLMQAEGNPIDGDISGSQYHSSQPNLLSNSFATPQHDHHRSSSNMNLHLNGSGGSGSTAQSRGYAPTTIPALTPTPVSRYGLRPGAVIERRSTPYYYHELLQKNVFDSSLNLLEKNKNSNLKLEQQQQQQPSSVLDSNVVVGKRAPMAKPQQRLLSGNPRSNYGGAGCYPTSSSSVSNLLGNGNGNGNDEVGSDGTLVDDDDGGCEDARNFSLAFNNLTNRIASLNNSSSSSNHNNNQNNNSSNSNNINNYNNNNNNNAPNNADSNNNVGQSNECIA</sequence>
<proteinExistence type="predicted"/>
<feature type="region of interest" description="Disordered" evidence="1">
    <location>
        <begin position="267"/>
        <end position="323"/>
    </location>
</feature>
<reference evidence="3" key="1">
    <citation type="submission" date="2018-01" db="EMBL/GenBank/DDBJ databases">
        <authorList>
            <person name="Alioto T."/>
            <person name="Alioto T."/>
        </authorList>
    </citation>
    <scope>NUCLEOTIDE SEQUENCE [LARGE SCALE GENOMIC DNA]</scope>
</reference>
<feature type="non-terminal residue" evidence="2">
    <location>
        <position position="1"/>
    </location>
</feature>